<dbReference type="SMART" id="SM00355">
    <property type="entry name" value="ZnF_C2H2"/>
    <property type="match status" value="5"/>
</dbReference>
<feature type="domain" description="C2H2-type" evidence="12">
    <location>
        <begin position="12"/>
        <end position="39"/>
    </location>
</feature>
<name>A0AAD8EL56_DIPPU</name>
<dbReference type="Pfam" id="PF00096">
    <property type="entry name" value="zf-C2H2"/>
    <property type="match status" value="3"/>
</dbReference>
<dbReference type="FunFam" id="3.30.160.60:FF:000557">
    <property type="entry name" value="zinc finger and SCAN domain-containing protein 29"/>
    <property type="match status" value="1"/>
</dbReference>
<evidence type="ECO:0000313" key="14">
    <source>
        <dbReference type="Proteomes" id="UP001233999"/>
    </source>
</evidence>
<keyword evidence="4" id="KW-0677">Repeat</keyword>
<dbReference type="Gene3D" id="3.30.160.60">
    <property type="entry name" value="Classic Zinc Finger"/>
    <property type="match status" value="5"/>
</dbReference>
<dbReference type="PROSITE" id="PS50157">
    <property type="entry name" value="ZINC_FINGER_C2H2_2"/>
    <property type="match status" value="5"/>
</dbReference>
<proteinExistence type="inferred from homology"/>
<feature type="domain" description="C2H2-type" evidence="12">
    <location>
        <begin position="123"/>
        <end position="151"/>
    </location>
</feature>
<accession>A0AAD8EL56</accession>
<keyword evidence="5 11" id="KW-0863">Zinc-finger</keyword>
<keyword evidence="7" id="KW-0805">Transcription regulation</keyword>
<feature type="domain" description="C2H2-type" evidence="12">
    <location>
        <begin position="67"/>
        <end position="94"/>
    </location>
</feature>
<evidence type="ECO:0000256" key="8">
    <source>
        <dbReference type="ARBA" id="ARBA00023125"/>
    </source>
</evidence>
<dbReference type="SUPFAM" id="SSF57667">
    <property type="entry name" value="beta-beta-alpha zinc fingers"/>
    <property type="match status" value="3"/>
</dbReference>
<evidence type="ECO:0000256" key="6">
    <source>
        <dbReference type="ARBA" id="ARBA00022833"/>
    </source>
</evidence>
<reference evidence="13" key="1">
    <citation type="journal article" date="2023" name="IScience">
        <title>Live-bearing cockroach genome reveals convergent evolutionary mechanisms linked to viviparity in insects and beyond.</title>
        <authorList>
            <person name="Fouks B."/>
            <person name="Harrison M.C."/>
            <person name="Mikhailova A.A."/>
            <person name="Marchal E."/>
            <person name="English S."/>
            <person name="Carruthers M."/>
            <person name="Jennings E.C."/>
            <person name="Chiamaka E.L."/>
            <person name="Frigard R.A."/>
            <person name="Pippel M."/>
            <person name="Attardo G.M."/>
            <person name="Benoit J.B."/>
            <person name="Bornberg-Bauer E."/>
            <person name="Tobe S.S."/>
        </authorList>
    </citation>
    <scope>NUCLEOTIDE SEQUENCE</scope>
    <source>
        <strain evidence="13">Stay&amp;Tobe</strain>
    </source>
</reference>
<evidence type="ECO:0000256" key="11">
    <source>
        <dbReference type="PROSITE-ProRule" id="PRU00042"/>
    </source>
</evidence>
<evidence type="ECO:0000256" key="5">
    <source>
        <dbReference type="ARBA" id="ARBA00022771"/>
    </source>
</evidence>
<dbReference type="Proteomes" id="UP001233999">
    <property type="component" value="Unassembled WGS sequence"/>
</dbReference>
<comment type="similarity">
    <text evidence="2">Belongs to the krueppel C2H2-type zinc-finger protein family.</text>
</comment>
<dbReference type="FunFam" id="3.30.160.60:FF:000100">
    <property type="entry name" value="Zinc finger 45-like"/>
    <property type="match status" value="1"/>
</dbReference>
<dbReference type="PANTHER" id="PTHR23235">
    <property type="entry name" value="KRUEPPEL-LIKE TRANSCRIPTION FACTOR"/>
    <property type="match status" value="1"/>
</dbReference>
<dbReference type="InterPro" id="IPR013087">
    <property type="entry name" value="Znf_C2H2_type"/>
</dbReference>
<reference evidence="13" key="2">
    <citation type="submission" date="2023-05" db="EMBL/GenBank/DDBJ databases">
        <authorList>
            <person name="Fouks B."/>
        </authorList>
    </citation>
    <scope>NUCLEOTIDE SEQUENCE</scope>
    <source>
        <strain evidence="13">Stay&amp;Tobe</strain>
        <tissue evidence="13">Testes</tissue>
    </source>
</reference>
<gene>
    <name evidence="13" type="ORF">L9F63_014366</name>
</gene>
<organism evidence="13 14">
    <name type="scientific">Diploptera punctata</name>
    <name type="common">Pacific beetle cockroach</name>
    <dbReference type="NCBI Taxonomy" id="6984"/>
    <lineage>
        <taxon>Eukaryota</taxon>
        <taxon>Metazoa</taxon>
        <taxon>Ecdysozoa</taxon>
        <taxon>Arthropoda</taxon>
        <taxon>Hexapoda</taxon>
        <taxon>Insecta</taxon>
        <taxon>Pterygota</taxon>
        <taxon>Neoptera</taxon>
        <taxon>Polyneoptera</taxon>
        <taxon>Dictyoptera</taxon>
        <taxon>Blattodea</taxon>
        <taxon>Blaberoidea</taxon>
        <taxon>Blaberidae</taxon>
        <taxon>Diplopterinae</taxon>
        <taxon>Diploptera</taxon>
    </lineage>
</organism>
<keyword evidence="14" id="KW-1185">Reference proteome</keyword>
<dbReference type="InterPro" id="IPR036236">
    <property type="entry name" value="Znf_C2H2_sf"/>
</dbReference>
<dbReference type="PANTHER" id="PTHR23235:SF178">
    <property type="entry name" value="C2H2-TYPE DOMAIN-CONTAINING PROTEIN-RELATED"/>
    <property type="match status" value="1"/>
</dbReference>
<keyword evidence="6" id="KW-0862">Zinc</keyword>
<feature type="non-terminal residue" evidence="13">
    <location>
        <position position="167"/>
    </location>
</feature>
<comment type="subcellular location">
    <subcellularLocation>
        <location evidence="1">Nucleus</location>
    </subcellularLocation>
</comment>
<dbReference type="Pfam" id="PF13465">
    <property type="entry name" value="zf-H2C2_2"/>
    <property type="match status" value="1"/>
</dbReference>
<evidence type="ECO:0000256" key="7">
    <source>
        <dbReference type="ARBA" id="ARBA00023015"/>
    </source>
</evidence>
<evidence type="ECO:0000256" key="3">
    <source>
        <dbReference type="ARBA" id="ARBA00022723"/>
    </source>
</evidence>
<keyword evidence="3" id="KW-0479">Metal-binding</keyword>
<evidence type="ECO:0000256" key="10">
    <source>
        <dbReference type="ARBA" id="ARBA00023242"/>
    </source>
</evidence>
<protein>
    <recommendedName>
        <fullName evidence="12">C2H2-type domain-containing protein</fullName>
    </recommendedName>
</protein>
<dbReference type="PROSITE" id="PS00028">
    <property type="entry name" value="ZINC_FINGER_C2H2_1"/>
    <property type="match status" value="4"/>
</dbReference>
<feature type="domain" description="C2H2-type" evidence="12">
    <location>
        <begin position="95"/>
        <end position="122"/>
    </location>
</feature>
<dbReference type="GO" id="GO:0000981">
    <property type="term" value="F:DNA-binding transcription factor activity, RNA polymerase II-specific"/>
    <property type="evidence" value="ECO:0007669"/>
    <property type="project" value="TreeGrafter"/>
</dbReference>
<evidence type="ECO:0000313" key="13">
    <source>
        <dbReference type="EMBL" id="KAJ9594206.1"/>
    </source>
</evidence>
<dbReference type="FunFam" id="3.30.160.60:FF:000709">
    <property type="entry name" value="GDNF-inducible zinc finger protein 1"/>
    <property type="match status" value="1"/>
</dbReference>
<evidence type="ECO:0000256" key="9">
    <source>
        <dbReference type="ARBA" id="ARBA00023163"/>
    </source>
</evidence>
<keyword evidence="9" id="KW-0804">Transcription</keyword>
<dbReference type="GO" id="GO:0005634">
    <property type="term" value="C:nucleus"/>
    <property type="evidence" value="ECO:0007669"/>
    <property type="project" value="UniProtKB-SubCell"/>
</dbReference>
<dbReference type="GO" id="GO:0008270">
    <property type="term" value="F:zinc ion binding"/>
    <property type="evidence" value="ECO:0007669"/>
    <property type="project" value="UniProtKB-KW"/>
</dbReference>
<evidence type="ECO:0000256" key="1">
    <source>
        <dbReference type="ARBA" id="ARBA00004123"/>
    </source>
</evidence>
<keyword evidence="10" id="KW-0539">Nucleus</keyword>
<evidence type="ECO:0000259" key="12">
    <source>
        <dbReference type="PROSITE" id="PS50157"/>
    </source>
</evidence>
<evidence type="ECO:0000256" key="4">
    <source>
        <dbReference type="ARBA" id="ARBA00022737"/>
    </source>
</evidence>
<dbReference type="EMBL" id="JASPKZ010003064">
    <property type="protein sequence ID" value="KAJ9594206.1"/>
    <property type="molecule type" value="Genomic_DNA"/>
</dbReference>
<dbReference type="GO" id="GO:0000978">
    <property type="term" value="F:RNA polymerase II cis-regulatory region sequence-specific DNA binding"/>
    <property type="evidence" value="ECO:0007669"/>
    <property type="project" value="TreeGrafter"/>
</dbReference>
<dbReference type="GO" id="GO:0045892">
    <property type="term" value="P:negative regulation of DNA-templated transcription"/>
    <property type="evidence" value="ECO:0007669"/>
    <property type="project" value="UniProtKB-ARBA"/>
</dbReference>
<evidence type="ECO:0000256" key="2">
    <source>
        <dbReference type="ARBA" id="ARBA00006991"/>
    </source>
</evidence>
<comment type="caution">
    <text evidence="13">The sequence shown here is derived from an EMBL/GenBank/DDBJ whole genome shotgun (WGS) entry which is preliminary data.</text>
</comment>
<keyword evidence="8" id="KW-0238">DNA-binding</keyword>
<sequence length="167" mass="19621">AHDAVHKKEKKFKCSECESTFVQRDRLMQHFRVHTLQEIECMICGHKTKHKTALRRHMLIHTGERPFECEFCGGKFADRSTLVNHRRIHTGERPFSCKECGKTFARIVHLQAHLRSHSNERPFPCHLCPSSFKTKAHLVKHLSSIHKELMESVVTYIKDEFSNIFKE</sequence>
<dbReference type="AlphaFoldDB" id="A0AAD8EL56"/>
<feature type="domain" description="C2H2-type" evidence="12">
    <location>
        <begin position="39"/>
        <end position="66"/>
    </location>
</feature>